<dbReference type="PANTHER" id="PTHR40094">
    <property type="entry name" value="ALPHA-2-MACROGLOBULIN HOMOLOG"/>
    <property type="match status" value="1"/>
</dbReference>
<dbReference type="Gene3D" id="2.60.40.1930">
    <property type="match status" value="1"/>
</dbReference>
<dbReference type="InterPro" id="IPR002890">
    <property type="entry name" value="MG2"/>
</dbReference>
<dbReference type="Pfam" id="PF17973">
    <property type="entry name" value="bMG10"/>
    <property type="match status" value="1"/>
</dbReference>
<feature type="domain" description="Alpha-2-macroglobulin" evidence="3">
    <location>
        <begin position="1131"/>
        <end position="1221"/>
    </location>
</feature>
<dbReference type="InterPro" id="IPR001599">
    <property type="entry name" value="Macroglobln_a2"/>
</dbReference>
<dbReference type="InterPro" id="IPR051802">
    <property type="entry name" value="YfhM-like"/>
</dbReference>
<dbReference type="Gene3D" id="1.50.10.20">
    <property type="match status" value="1"/>
</dbReference>
<keyword evidence="2" id="KW-0732">Signal</keyword>
<evidence type="ECO:0000256" key="2">
    <source>
        <dbReference type="SAM" id="SignalP"/>
    </source>
</evidence>
<reference evidence="4" key="2">
    <citation type="journal article" date="2021" name="PeerJ">
        <title>Extensive microbial diversity within the chicken gut microbiome revealed by metagenomics and culture.</title>
        <authorList>
            <person name="Gilroy R."/>
            <person name="Ravi A."/>
            <person name="Getino M."/>
            <person name="Pursley I."/>
            <person name="Horton D.L."/>
            <person name="Alikhan N.F."/>
            <person name="Baker D."/>
            <person name="Gharbi K."/>
            <person name="Hall N."/>
            <person name="Watson M."/>
            <person name="Adriaenssens E.M."/>
            <person name="Foster-Nyarko E."/>
            <person name="Jarju S."/>
            <person name="Secka A."/>
            <person name="Antonio M."/>
            <person name="Oren A."/>
            <person name="Chaudhuri R.R."/>
            <person name="La Ragione R."/>
            <person name="Hildebrand F."/>
            <person name="Pallen M.J."/>
        </authorList>
    </citation>
    <scope>NUCLEOTIDE SEQUENCE</scope>
    <source>
        <strain evidence="4">17073</strain>
    </source>
</reference>
<dbReference type="Pfam" id="PF00207">
    <property type="entry name" value="A2M"/>
    <property type="match status" value="1"/>
</dbReference>
<comment type="caution">
    <text evidence="4">The sequence shown here is derived from an EMBL/GenBank/DDBJ whole genome shotgun (WGS) entry which is preliminary data.</text>
</comment>
<organism evidence="4 5">
    <name type="scientific">Candidatus Limisoma intestinavium</name>
    <dbReference type="NCBI Taxonomy" id="2840856"/>
    <lineage>
        <taxon>Bacteria</taxon>
        <taxon>Pseudomonadati</taxon>
        <taxon>Bacteroidota</taxon>
        <taxon>Bacteroidia</taxon>
        <taxon>Bacteroidales</taxon>
        <taxon>Candidatus Limisoma</taxon>
    </lineage>
</organism>
<gene>
    <name evidence="4" type="ORF">IAD18_08105</name>
</gene>
<feature type="signal peptide" evidence="2">
    <location>
        <begin position="1"/>
        <end position="20"/>
    </location>
</feature>
<dbReference type="PANTHER" id="PTHR40094:SF1">
    <property type="entry name" value="UBIQUITIN DOMAIN-CONTAINING PROTEIN"/>
    <property type="match status" value="1"/>
</dbReference>
<dbReference type="Pfam" id="PF01835">
    <property type="entry name" value="MG2"/>
    <property type="match status" value="1"/>
</dbReference>
<dbReference type="InterPro" id="IPR041246">
    <property type="entry name" value="Bact_MG10"/>
</dbReference>
<reference evidence="4" key="1">
    <citation type="submission" date="2020-10" db="EMBL/GenBank/DDBJ databases">
        <authorList>
            <person name="Gilroy R."/>
        </authorList>
    </citation>
    <scope>NUCLEOTIDE SEQUENCE</scope>
    <source>
        <strain evidence="4">17073</strain>
    </source>
</reference>
<name>A0A9D1LI46_9BACT</name>
<dbReference type="GO" id="GO:0004866">
    <property type="term" value="F:endopeptidase inhibitor activity"/>
    <property type="evidence" value="ECO:0007669"/>
    <property type="project" value="InterPro"/>
</dbReference>
<evidence type="ECO:0000313" key="4">
    <source>
        <dbReference type="EMBL" id="HIU39611.1"/>
    </source>
</evidence>
<accession>A0A9D1LI46</accession>
<evidence type="ECO:0000259" key="3">
    <source>
        <dbReference type="SMART" id="SM01360"/>
    </source>
</evidence>
<evidence type="ECO:0000256" key="1">
    <source>
        <dbReference type="ARBA" id="ARBA00010556"/>
    </source>
</evidence>
<protein>
    <recommendedName>
        <fullName evidence="3">Alpha-2-macroglobulin domain-containing protein</fullName>
    </recommendedName>
</protein>
<dbReference type="Proteomes" id="UP000824076">
    <property type="component" value="Unassembled WGS sequence"/>
</dbReference>
<dbReference type="SUPFAM" id="SSF48239">
    <property type="entry name" value="Terpenoid cyclases/Protein prenyltransferases"/>
    <property type="match status" value="1"/>
</dbReference>
<feature type="chain" id="PRO_5039550542" description="Alpha-2-macroglobulin domain-containing protein" evidence="2">
    <location>
        <begin position="21"/>
        <end position="1860"/>
    </location>
</feature>
<dbReference type="InterPro" id="IPR008930">
    <property type="entry name" value="Terpenoid_cyclase/PrenylTrfase"/>
</dbReference>
<sequence length="1860" mass="206379">MRKIILSLSLFILAVGLAQAKKAPDFKYPETVITDAAKQIDKALRKNDGQSLVDGLVKLSLAKSYVSADYMPGIVHYVDSLASRVPDRRTKAIVRLLEADMYGAFYNKNSYKYRNRTEVRDVVSDDMREWSQADFCWKMTALSDSIFRDADLLFSTDVKDYEKIFVLPEDCPEFTPTLLDAIAYRMVDNLVAVSDDDTPMRPFRGCNDFVASVGDEPSTAIDKIFRLLLTKHRRGSAAFIYAELQRVANEDYDDDEEEEIADYLLQFYRENEQSPYSVEILSEWLDLQEYVSKMTNLPDSENVSGFPIEMIRQAVDRFPDYKRINKLRNVLALFEQQRVGIEVQDMALSTDSITVKMREVRNVDRVTLKVYRKPEGYERDGKKTVAEVLNDLEEIYSQEVIDAKRGVEISLPPLSVGRYVVVPQYKDLKTGEMRLPDASNYDHDIRVTDLDVWAVRMYKRGEVRAYVVDAVTSGPVEGAVVHVEDRDGEKEISKSTNKFGYVVFDSTLYKRGNSIRIYATHGDDRTGTQSVYFYSYGETSRMWHAKVFTDRGVYRPGETVKFAVVAYVAGDRLLEVEAGKTLNAKLGDSNGNWISSMDLIADRFGRCDSCFVVPKTLKTGQYSIAVFDPASGDNLGTMRFHVSEYKAPTFFIEYDPEASNLIDMDSLEVGGTIRTYSQAPVAGATIEYEFRQRDTYWMETYGRFQPKSGTVVTDSAGRWSIPMPKSWFDDSDEQYKLYLHLQATDARGETQTLDKNIIVGKGGYKFFLTQESCVADSVADVPVRVFFGDNGVDDADVHYRVRACDKDSAVVASGVFRSGRPAVDVSAIPSGMYDMQLYFAREKSDTAALRLIVSHAADTLPPFETPFFLAQQLPEVQCAPDGSFTFRYGNSRDNYFYYVVSCAGDVVDEGWHFQKAGMHEFAGHAKFADKERTEIVIYQMNRHCLSETQIHLLPAVPQDSIEITTETFRDKVVPGGKETWTLRVKSNNGKRFRTAVIANMYDAALNPIASNLYDFHPYAGGGAMPGWMLAAPRGSVGTYLIYCVSDMEWYPMEYFTPPHLNMYGKRYFYNAAPNMVFRSSVAAPVAKEEVFETKVLQTGSSSADAMLAGTSDGMSSGGASEMPLRDDAVKTAFFLPGLVASEDGEVTFTFDVPDRNTQWQFTAVAYTEDLLTASIDRLVSASKPLMIEPNMPRFVRDGDSLTIKAAVMNATDAEQVVDVHFEIENEGRVVEKDFAGVKLAARGSAMVEMPFVVDGGEMIICKTTVTNGDGVSDGERNAIAVLPAESEAIDAAPFYLSGAKKKETVSVPHFEKGSVTFEYSDNPVWYAAMALPAVVSESSTARSFAANYYATALADFVVRENPIVAEALKSWGASRSLESPLQSNEELKLLSLAETPWTAAAKTETEAMSQLSKLADPATIQYRKQQALIALADLQNADGGFAWIRGAKSSPMVTIDILRLCGQLREAGCDEAATDMLLRGIVEKSVAYCDKYLAEQAFEQQDSDKIFAAASGYVAVRASLGVPALPDSLQWVVDGVIDRAKRHWGDYSIVGKANAAIMLSAYGARDEALRILESIRQFARTSAMQGMYWDVDADKTATAVAALRAFRTLAPGDSEAVVGVLRWLLLQKETQCWSTSPLTCDAVAAILSCGGKWLSSDGGVPEISIGGVAVDMEGATPYAGYVKRTFDAGMMKSGEVEISRLSSAPAWGAVYCRYRAPMAQVDKHSTADVRIEKQLLVYDSEGNVRESDVFAVGDRVQVRLTIRSERDLEFVAIADERAACFEPVDQKETYEWKDGIGVCRETRDASTNLFVTRLPKGTYVATYDVFVNNQGSFASGIATLQCQYAPQITAHSSGATVVVK</sequence>
<comment type="similarity">
    <text evidence="1">Belongs to the protease inhibitor I39 (alpha-2-macroglobulin) family. Bacterial alpha-2-macroglobulin subfamily.</text>
</comment>
<dbReference type="EMBL" id="DVMS01000226">
    <property type="protein sequence ID" value="HIU39611.1"/>
    <property type="molecule type" value="Genomic_DNA"/>
</dbReference>
<proteinExistence type="inferred from homology"/>
<evidence type="ECO:0000313" key="5">
    <source>
        <dbReference type="Proteomes" id="UP000824076"/>
    </source>
</evidence>
<dbReference type="SMART" id="SM01360">
    <property type="entry name" value="A2M"/>
    <property type="match status" value="1"/>
</dbReference>